<dbReference type="Gene3D" id="3.30.1360.120">
    <property type="entry name" value="Probable tRNA modification gtpase trme, domain 1"/>
    <property type="match status" value="1"/>
</dbReference>
<dbReference type="GO" id="GO:0005525">
    <property type="term" value="F:GTP binding"/>
    <property type="evidence" value="ECO:0007669"/>
    <property type="project" value="UniProtKB-UniRule"/>
</dbReference>
<dbReference type="GO" id="GO:0002098">
    <property type="term" value="P:tRNA wobble uridine modification"/>
    <property type="evidence" value="ECO:0007669"/>
    <property type="project" value="TreeGrafter"/>
</dbReference>
<dbReference type="InterPro" id="IPR027368">
    <property type="entry name" value="MnmE_dom2"/>
</dbReference>
<dbReference type="PROSITE" id="PS51709">
    <property type="entry name" value="G_TRME"/>
    <property type="match status" value="1"/>
</dbReference>
<dbReference type="CDD" id="cd04164">
    <property type="entry name" value="trmE"/>
    <property type="match status" value="1"/>
</dbReference>
<feature type="binding site" evidence="8">
    <location>
        <begin position="274"/>
        <end position="277"/>
    </location>
    <ligand>
        <name>GTP</name>
        <dbReference type="ChEBI" id="CHEBI:37565"/>
    </ligand>
</feature>
<dbReference type="GO" id="GO:0005737">
    <property type="term" value="C:cytoplasm"/>
    <property type="evidence" value="ECO:0007669"/>
    <property type="project" value="UniProtKB-SubCell"/>
</dbReference>
<dbReference type="CDD" id="cd14858">
    <property type="entry name" value="TrmE_N"/>
    <property type="match status" value="1"/>
</dbReference>
<keyword evidence="6 8" id="KW-0630">Potassium</keyword>
<dbReference type="PRINTS" id="PR00326">
    <property type="entry name" value="GTP1OBG"/>
</dbReference>
<feature type="binding site" evidence="8">
    <location>
        <position position="83"/>
    </location>
    <ligand>
        <name>(6S)-5-formyl-5,6,7,8-tetrahydrofolate</name>
        <dbReference type="ChEBI" id="CHEBI:57457"/>
    </ligand>
</feature>
<accession>A0AAE2ZPA1</accession>
<comment type="function">
    <text evidence="8">Exhibits a very high intrinsic GTPase hydrolysis rate. Involved in the addition of a carboxymethylaminomethyl (cmnm) group at the wobble position (U34) of certain tRNAs, forming tRNA-cmnm(5)s(2)U34.</text>
</comment>
<dbReference type="EMBL" id="JAICBX010000002">
    <property type="protein sequence ID" value="MBW8638350.1"/>
    <property type="molecule type" value="Genomic_DNA"/>
</dbReference>
<dbReference type="RefSeq" id="WP_220228980.1">
    <property type="nucleotide sequence ID" value="NZ_JAICBX010000002.1"/>
</dbReference>
<keyword evidence="8" id="KW-0963">Cytoplasm</keyword>
<dbReference type="Gene3D" id="1.20.120.430">
    <property type="entry name" value="tRNA modification GTPase MnmE domain 2"/>
    <property type="match status" value="1"/>
</dbReference>
<dbReference type="InterPro" id="IPR006073">
    <property type="entry name" value="GTP-bd"/>
</dbReference>
<dbReference type="NCBIfam" id="TIGR00450">
    <property type="entry name" value="mnmE_trmE_thdF"/>
    <property type="match status" value="1"/>
</dbReference>
<evidence type="ECO:0000256" key="1">
    <source>
        <dbReference type="ARBA" id="ARBA00011043"/>
    </source>
</evidence>
<evidence type="ECO:0000256" key="3">
    <source>
        <dbReference type="ARBA" id="ARBA00022741"/>
    </source>
</evidence>
<feature type="binding site" evidence="8">
    <location>
        <begin position="230"/>
        <end position="235"/>
    </location>
    <ligand>
        <name>GTP</name>
        <dbReference type="ChEBI" id="CHEBI:37565"/>
    </ligand>
</feature>
<comment type="cofactor">
    <cofactor evidence="8">
        <name>K(+)</name>
        <dbReference type="ChEBI" id="CHEBI:29103"/>
    </cofactor>
    <text evidence="8">Binds 1 potassium ion per subunit.</text>
</comment>
<keyword evidence="2 8" id="KW-0819">tRNA processing</keyword>
<comment type="similarity">
    <text evidence="1 8 9">Belongs to the TRAFAC class TrmE-Era-EngA-EngB-Septin-like GTPase superfamily. TrmE GTPase family.</text>
</comment>
<name>A0AAE2ZPA1_9HYPH</name>
<feature type="binding site" evidence="8">
    <location>
        <position position="441"/>
    </location>
    <ligand>
        <name>(6S)-5-formyl-5,6,7,8-tetrahydrofolate</name>
        <dbReference type="ChEBI" id="CHEBI:57457"/>
    </ligand>
</feature>
<dbReference type="EC" id="3.6.-.-" evidence="8"/>
<feature type="binding site" evidence="8">
    <location>
        <position position="123"/>
    </location>
    <ligand>
        <name>(6S)-5-formyl-5,6,7,8-tetrahydrofolate</name>
        <dbReference type="ChEBI" id="CHEBI:57457"/>
    </ligand>
</feature>
<dbReference type="Pfam" id="PF12631">
    <property type="entry name" value="MnmE_helical"/>
    <property type="match status" value="1"/>
</dbReference>
<reference evidence="11" key="1">
    <citation type="submission" date="2021-08" db="EMBL/GenBank/DDBJ databases">
        <title>Hoeflea bacterium WL0058 sp. nov., isolated from the sediment.</title>
        <authorList>
            <person name="Wang L."/>
            <person name="Zhang D."/>
        </authorList>
    </citation>
    <scope>NUCLEOTIDE SEQUENCE</scope>
    <source>
        <strain evidence="11">WL0058</strain>
    </source>
</reference>
<comment type="caution">
    <text evidence="8">Lacks conserved residue(s) required for the propagation of feature annotation.</text>
</comment>
<comment type="subcellular location">
    <subcellularLocation>
        <location evidence="8">Cytoplasm</location>
    </subcellularLocation>
</comment>
<evidence type="ECO:0000256" key="7">
    <source>
        <dbReference type="ARBA" id="ARBA00023134"/>
    </source>
</evidence>
<dbReference type="SUPFAM" id="SSF52540">
    <property type="entry name" value="P-loop containing nucleoside triphosphate hydrolases"/>
    <property type="match status" value="1"/>
</dbReference>
<evidence type="ECO:0000256" key="4">
    <source>
        <dbReference type="ARBA" id="ARBA00022801"/>
    </source>
</evidence>
<dbReference type="PANTHER" id="PTHR42714">
    <property type="entry name" value="TRNA MODIFICATION GTPASE GTPBP3"/>
    <property type="match status" value="1"/>
</dbReference>
<dbReference type="InterPro" id="IPR031168">
    <property type="entry name" value="G_TrmE"/>
</dbReference>
<dbReference type="InterPro" id="IPR027266">
    <property type="entry name" value="TrmE/GcvT-like"/>
</dbReference>
<dbReference type="Gene3D" id="3.40.50.300">
    <property type="entry name" value="P-loop containing nucleotide triphosphate hydrolases"/>
    <property type="match status" value="1"/>
</dbReference>
<evidence type="ECO:0000256" key="6">
    <source>
        <dbReference type="ARBA" id="ARBA00022958"/>
    </source>
</evidence>
<evidence type="ECO:0000256" key="2">
    <source>
        <dbReference type="ARBA" id="ARBA00022694"/>
    </source>
</evidence>
<dbReference type="NCBIfam" id="NF003661">
    <property type="entry name" value="PRK05291.1-3"/>
    <property type="match status" value="1"/>
</dbReference>
<dbReference type="InterPro" id="IPR005225">
    <property type="entry name" value="Small_GTP-bd"/>
</dbReference>
<feature type="domain" description="TrmE-type G" evidence="10">
    <location>
        <begin position="220"/>
        <end position="365"/>
    </location>
</feature>
<dbReference type="HAMAP" id="MF_00379">
    <property type="entry name" value="GTPase_MnmE"/>
    <property type="match status" value="1"/>
</dbReference>
<evidence type="ECO:0000313" key="11">
    <source>
        <dbReference type="EMBL" id="MBW8638350.1"/>
    </source>
</evidence>
<feature type="binding site" evidence="8">
    <location>
        <position position="26"/>
    </location>
    <ligand>
        <name>(6S)-5-formyl-5,6,7,8-tetrahydrofolate</name>
        <dbReference type="ChEBI" id="CHEBI:57457"/>
    </ligand>
</feature>
<comment type="subunit">
    <text evidence="8">Homodimer. Heterotetramer of two MnmE and two MnmG subunits.</text>
</comment>
<feature type="binding site" evidence="8">
    <location>
        <position position="234"/>
    </location>
    <ligand>
        <name>Mg(2+)</name>
        <dbReference type="ChEBI" id="CHEBI:18420"/>
    </ligand>
</feature>
<gene>
    <name evidence="8 11" type="primary">mnmE</name>
    <name evidence="8" type="synonym">trmE</name>
    <name evidence="11" type="ORF">K1W69_14230</name>
</gene>
<protein>
    <recommendedName>
        <fullName evidence="8">tRNA modification GTPase MnmE</fullName>
        <ecNumber evidence="8">3.6.-.-</ecNumber>
    </recommendedName>
</protein>
<organism evidence="11 12">
    <name type="scientific">Flavimaribacter sediminis</name>
    <dbReference type="NCBI Taxonomy" id="2865987"/>
    <lineage>
        <taxon>Bacteria</taxon>
        <taxon>Pseudomonadati</taxon>
        <taxon>Pseudomonadota</taxon>
        <taxon>Alphaproteobacteria</taxon>
        <taxon>Hyphomicrobiales</taxon>
        <taxon>Rhizobiaceae</taxon>
        <taxon>Flavimaribacter</taxon>
    </lineage>
</organism>
<dbReference type="GO" id="GO:0003924">
    <property type="term" value="F:GTPase activity"/>
    <property type="evidence" value="ECO:0007669"/>
    <property type="project" value="UniProtKB-UniRule"/>
</dbReference>
<evidence type="ECO:0000256" key="5">
    <source>
        <dbReference type="ARBA" id="ARBA00022842"/>
    </source>
</evidence>
<dbReference type="Proteomes" id="UP001196509">
    <property type="component" value="Unassembled WGS sequence"/>
</dbReference>
<dbReference type="SUPFAM" id="SSF116878">
    <property type="entry name" value="TrmE connector domain"/>
    <property type="match status" value="1"/>
</dbReference>
<dbReference type="Pfam" id="PF10396">
    <property type="entry name" value="TrmE_N"/>
    <property type="match status" value="1"/>
</dbReference>
<dbReference type="Pfam" id="PF01926">
    <property type="entry name" value="MMR_HSR1"/>
    <property type="match status" value="1"/>
</dbReference>
<proteinExistence type="inferred from homology"/>
<keyword evidence="7 8" id="KW-0342">GTP-binding</keyword>
<dbReference type="InterPro" id="IPR004520">
    <property type="entry name" value="GTPase_MnmE"/>
</dbReference>
<sequence>MTAPDYRDTIFALSSGPPPSGVAVIRISGPDVRFALETMTGAAPDARRAVLANICDRSGKIIDRGLIIYFPGPHSFTGEDCAEFQIHGGMAVISSMLAALSALPGLRSAEPGEFSRRAFDNGKMDLTAVEGLADLIAAETEAQRKMALEQSTGSLLEIYRRWRNELIRIRAMIEADFDFSDEEDVPGSVVQSIWTNVSALRDEIGRHLEDARAGEIIRSGYRVAIVGAPNAGKSSLLNALTKRDVAIVSDEAGTTRDVLEVRLDLNGYSVILFDTAGIREGAGAVEEEGIRRAKATAASADLVLELREPGAEKQLVDIEPDRHLLVASKSDLGNGGAAYGYDCEVSVRTDHGLDALINLLAVRVSSSTASTSPLLPNRQRHREYLQRCLYALDEALIYLETPLEMRAELLRNAGDMIGRLTGAIDTEDLLDVIFSEFCIGK</sequence>
<dbReference type="GO" id="GO:0046872">
    <property type="term" value="F:metal ion binding"/>
    <property type="evidence" value="ECO:0007669"/>
    <property type="project" value="UniProtKB-KW"/>
</dbReference>
<dbReference type="AlphaFoldDB" id="A0AAE2ZPA1"/>
<evidence type="ECO:0000259" key="10">
    <source>
        <dbReference type="PROSITE" id="PS51709"/>
    </source>
</evidence>
<dbReference type="NCBIfam" id="TIGR00231">
    <property type="entry name" value="small_GTP"/>
    <property type="match status" value="1"/>
</dbReference>
<feature type="binding site" evidence="8">
    <location>
        <position position="255"/>
    </location>
    <ligand>
        <name>Mg(2+)</name>
        <dbReference type="ChEBI" id="CHEBI:18420"/>
    </ligand>
</feature>
<comment type="caution">
    <text evidence="11">The sequence shown here is derived from an EMBL/GenBank/DDBJ whole genome shotgun (WGS) entry which is preliminary data.</text>
</comment>
<feature type="binding site" evidence="8">
    <location>
        <begin position="249"/>
        <end position="255"/>
    </location>
    <ligand>
        <name>GTP</name>
        <dbReference type="ChEBI" id="CHEBI:37565"/>
    </ligand>
</feature>
<dbReference type="InterPro" id="IPR027417">
    <property type="entry name" value="P-loop_NTPase"/>
</dbReference>
<keyword evidence="12" id="KW-1185">Reference proteome</keyword>
<dbReference type="GO" id="GO:0030488">
    <property type="term" value="P:tRNA methylation"/>
    <property type="evidence" value="ECO:0007669"/>
    <property type="project" value="TreeGrafter"/>
</dbReference>
<keyword evidence="3 8" id="KW-0547">Nucleotide-binding</keyword>
<dbReference type="InterPro" id="IPR025867">
    <property type="entry name" value="MnmE_helical"/>
</dbReference>
<evidence type="ECO:0000313" key="12">
    <source>
        <dbReference type="Proteomes" id="UP001196509"/>
    </source>
</evidence>
<keyword evidence="5 8" id="KW-0460">Magnesium</keyword>
<keyword evidence="8" id="KW-0479">Metal-binding</keyword>
<evidence type="ECO:0000256" key="8">
    <source>
        <dbReference type="HAMAP-Rule" id="MF_00379"/>
    </source>
</evidence>
<evidence type="ECO:0000256" key="9">
    <source>
        <dbReference type="RuleBase" id="RU003313"/>
    </source>
</evidence>
<dbReference type="InterPro" id="IPR018948">
    <property type="entry name" value="GTP-bd_TrmE_N"/>
</dbReference>
<keyword evidence="4 8" id="KW-0378">Hydrolase</keyword>
<dbReference type="FunFam" id="3.30.1360.120:FF:000007">
    <property type="entry name" value="tRNA modification GTPase GTPBP3, mitochondrial"/>
    <property type="match status" value="1"/>
</dbReference>
<dbReference type="PANTHER" id="PTHR42714:SF2">
    <property type="entry name" value="TRNA MODIFICATION GTPASE GTPBP3, MITOCHONDRIAL"/>
    <property type="match status" value="1"/>
</dbReference>